<comment type="caution">
    <text evidence="2">The sequence shown here is derived from an EMBL/GenBank/DDBJ whole genome shotgun (WGS) entry which is preliminary data.</text>
</comment>
<feature type="domain" description="Phage tail collar" evidence="1">
    <location>
        <begin position="7"/>
        <end position="63"/>
    </location>
</feature>
<gene>
    <name evidence="2" type="ORF">L4923_17645</name>
</gene>
<reference evidence="2 3" key="1">
    <citation type="submission" date="2022-02" db="EMBL/GenBank/DDBJ databases">
        <title>Draft genome sequence of Mezorhizobium retamae strain IRAMC:0171 isolated from Retama raetam nodules.</title>
        <authorList>
            <person name="Bengaied R."/>
            <person name="Sbissi I."/>
            <person name="Huber K."/>
            <person name="Ghodbane F."/>
            <person name="Nouioui I."/>
            <person name="Tarhouni M."/>
            <person name="Gtari M."/>
        </authorList>
    </citation>
    <scope>NUCLEOTIDE SEQUENCE [LARGE SCALE GENOMIC DNA]</scope>
    <source>
        <strain evidence="2 3">IRAMC:0171</strain>
    </source>
</reference>
<organism evidence="2 3">
    <name type="scientific">Mesorhizobium retamae</name>
    <dbReference type="NCBI Taxonomy" id="2912854"/>
    <lineage>
        <taxon>Bacteria</taxon>
        <taxon>Pseudomonadati</taxon>
        <taxon>Pseudomonadota</taxon>
        <taxon>Alphaproteobacteria</taxon>
        <taxon>Hyphomicrobiales</taxon>
        <taxon>Phyllobacteriaceae</taxon>
        <taxon>Mesorhizobium</taxon>
    </lineage>
</organism>
<name>A0ABS9QHD7_9HYPH</name>
<sequence length="176" mass="18181">MAEVFLGQIMMTGFAFPQKGFAFCNGSLISIAQNQALFSLLGTMYGGNGTTNFALPNLQSRTPVGAGPSVDPAWQPSPYTVGDIGGTENVTLLVQQLPAHNHVGNAATTAGAGRNPNNALYGATTNPIYAAPGGRVVTLAAPTVTSVGGTQPHPNIQPYETINYNIAMAGIYPSRS</sequence>
<evidence type="ECO:0000313" key="2">
    <source>
        <dbReference type="EMBL" id="MCG7506853.1"/>
    </source>
</evidence>
<evidence type="ECO:0000259" key="1">
    <source>
        <dbReference type="Pfam" id="PF07484"/>
    </source>
</evidence>
<dbReference type="RefSeq" id="WP_239367432.1">
    <property type="nucleotide sequence ID" value="NZ_JAKREW010000018.1"/>
</dbReference>
<accession>A0ABS9QHD7</accession>
<dbReference type="Proteomes" id="UP001201701">
    <property type="component" value="Unassembled WGS sequence"/>
</dbReference>
<proteinExistence type="predicted"/>
<dbReference type="EMBL" id="JAKREW010000018">
    <property type="protein sequence ID" value="MCG7506853.1"/>
    <property type="molecule type" value="Genomic_DNA"/>
</dbReference>
<dbReference type="Gene3D" id="3.90.1340.10">
    <property type="entry name" value="Phage tail collar domain"/>
    <property type="match status" value="1"/>
</dbReference>
<dbReference type="Pfam" id="PF07484">
    <property type="entry name" value="Collar"/>
    <property type="match status" value="1"/>
</dbReference>
<dbReference type="InterPro" id="IPR037053">
    <property type="entry name" value="Phage_tail_collar_dom_sf"/>
</dbReference>
<dbReference type="InterPro" id="IPR011083">
    <property type="entry name" value="Phage_tail_collar_dom"/>
</dbReference>
<keyword evidence="3" id="KW-1185">Reference proteome</keyword>
<evidence type="ECO:0000313" key="3">
    <source>
        <dbReference type="Proteomes" id="UP001201701"/>
    </source>
</evidence>
<dbReference type="SUPFAM" id="SSF88874">
    <property type="entry name" value="Receptor-binding domain of short tail fibre protein gp12"/>
    <property type="match status" value="1"/>
</dbReference>
<protein>
    <submittedName>
        <fullName evidence="2">Tail fiber protein</fullName>
    </submittedName>
</protein>